<comment type="caution">
    <text evidence="1">The sequence shown here is derived from an EMBL/GenBank/DDBJ whole genome shotgun (WGS) entry which is preliminary data.</text>
</comment>
<evidence type="ECO:0000313" key="1">
    <source>
        <dbReference type="EMBL" id="CAG8767712.1"/>
    </source>
</evidence>
<gene>
    <name evidence="1" type="ORF">SPELUC_LOCUS15575</name>
</gene>
<reference evidence="1" key="1">
    <citation type="submission" date="2021-06" db="EMBL/GenBank/DDBJ databases">
        <authorList>
            <person name="Kallberg Y."/>
            <person name="Tangrot J."/>
            <person name="Rosling A."/>
        </authorList>
    </citation>
    <scope>NUCLEOTIDE SEQUENCE</scope>
    <source>
        <strain evidence="1">28 12/20/2015</strain>
    </source>
</reference>
<dbReference type="Proteomes" id="UP000789366">
    <property type="component" value="Unassembled WGS sequence"/>
</dbReference>
<protein>
    <submittedName>
        <fullName evidence="1">8243_t:CDS:1</fullName>
    </submittedName>
</protein>
<evidence type="ECO:0000313" key="2">
    <source>
        <dbReference type="Proteomes" id="UP000789366"/>
    </source>
</evidence>
<dbReference type="EMBL" id="CAJVPW010052153">
    <property type="protein sequence ID" value="CAG8767712.1"/>
    <property type="molecule type" value="Genomic_DNA"/>
</dbReference>
<feature type="non-terminal residue" evidence="1">
    <location>
        <position position="1"/>
    </location>
</feature>
<feature type="non-terminal residue" evidence="1">
    <location>
        <position position="177"/>
    </location>
</feature>
<sequence length="177" mass="20501">RPLDPVWEHFAATPLKSPSHFSAVCKYCNTQFSHGHPNELEVHLAKECEGESLDDEIRSKYLEIAVQRQLSKEKTSSKNQSKKQKISINDYWENENQFLASPKKEAIDHTIIKAFAMCGLLFSIIENPWFIDILKSLRSSYVPPTREYLSNTLLNEEVIKINWETEKYLKTADNLTL</sequence>
<keyword evidence="2" id="KW-1185">Reference proteome</keyword>
<accession>A0ACA9QWV6</accession>
<proteinExistence type="predicted"/>
<organism evidence="1 2">
    <name type="scientific">Cetraspora pellucida</name>
    <dbReference type="NCBI Taxonomy" id="1433469"/>
    <lineage>
        <taxon>Eukaryota</taxon>
        <taxon>Fungi</taxon>
        <taxon>Fungi incertae sedis</taxon>
        <taxon>Mucoromycota</taxon>
        <taxon>Glomeromycotina</taxon>
        <taxon>Glomeromycetes</taxon>
        <taxon>Diversisporales</taxon>
        <taxon>Gigasporaceae</taxon>
        <taxon>Cetraspora</taxon>
    </lineage>
</organism>
<name>A0ACA9QWV6_9GLOM</name>